<accession>A0ABV8KN90</accession>
<feature type="region of interest" description="Disordered" evidence="1">
    <location>
        <begin position="1"/>
        <end position="26"/>
    </location>
</feature>
<dbReference type="Gene3D" id="1.20.120.520">
    <property type="entry name" value="nmb1532 protein domain like"/>
    <property type="match status" value="1"/>
</dbReference>
<dbReference type="InterPro" id="IPR012312">
    <property type="entry name" value="Hemerythrin-like"/>
</dbReference>
<reference evidence="4" key="1">
    <citation type="journal article" date="2019" name="Int. J. Syst. Evol. Microbiol.">
        <title>The Global Catalogue of Microorganisms (GCM) 10K type strain sequencing project: providing services to taxonomists for standard genome sequencing and annotation.</title>
        <authorList>
            <consortium name="The Broad Institute Genomics Platform"/>
            <consortium name="The Broad Institute Genome Sequencing Center for Infectious Disease"/>
            <person name="Wu L."/>
            <person name="Ma J."/>
        </authorList>
    </citation>
    <scope>NUCLEOTIDE SEQUENCE [LARGE SCALE GENOMIC DNA]</scope>
    <source>
        <strain evidence="4">2902at01</strain>
    </source>
</reference>
<feature type="compositionally biased region" description="Basic and acidic residues" evidence="1">
    <location>
        <begin position="8"/>
        <end position="22"/>
    </location>
</feature>
<sequence length="183" mass="20064">MSQSVRRSLHEQSRPRAPRAADRVAPSGRSHLVAIHDHLRQELVQIREAVEAVAAGAADAAAARSVINDLTMRQNYWSLGAFCAGYCRVLGIHHTIEDERMFADLRRADDGLGPVLDRLSEEHEVIAALLTDLDDAVVALVADPAALPGVRQAVDRLAEALLSHLTYEEEELVEPIERLGLLI</sequence>
<feature type="domain" description="Hemerythrin-like" evidence="2">
    <location>
        <begin position="30"/>
        <end position="173"/>
    </location>
</feature>
<dbReference type="RefSeq" id="WP_377546459.1">
    <property type="nucleotide sequence ID" value="NZ_JBHSBN010000010.1"/>
</dbReference>
<name>A0ABV8KN90_9ACTN</name>
<evidence type="ECO:0000259" key="2">
    <source>
        <dbReference type="Pfam" id="PF01814"/>
    </source>
</evidence>
<protein>
    <submittedName>
        <fullName evidence="3">Hemerythrin domain-containing protein</fullName>
    </submittedName>
</protein>
<gene>
    <name evidence="3" type="ORF">ACFOX0_16350</name>
</gene>
<comment type="caution">
    <text evidence="3">The sequence shown here is derived from an EMBL/GenBank/DDBJ whole genome shotgun (WGS) entry which is preliminary data.</text>
</comment>
<keyword evidence="4" id="KW-1185">Reference proteome</keyword>
<dbReference type="EMBL" id="JBHSBN010000010">
    <property type="protein sequence ID" value="MFC4107489.1"/>
    <property type="molecule type" value="Genomic_DNA"/>
</dbReference>
<dbReference type="Pfam" id="PF01814">
    <property type="entry name" value="Hemerythrin"/>
    <property type="match status" value="1"/>
</dbReference>
<organism evidence="3 4">
    <name type="scientific">Micromonospora zhanjiangensis</name>
    <dbReference type="NCBI Taxonomy" id="1522057"/>
    <lineage>
        <taxon>Bacteria</taxon>
        <taxon>Bacillati</taxon>
        <taxon>Actinomycetota</taxon>
        <taxon>Actinomycetes</taxon>
        <taxon>Micromonosporales</taxon>
        <taxon>Micromonosporaceae</taxon>
        <taxon>Micromonospora</taxon>
    </lineage>
</organism>
<evidence type="ECO:0000256" key="1">
    <source>
        <dbReference type="SAM" id="MobiDB-lite"/>
    </source>
</evidence>
<evidence type="ECO:0000313" key="3">
    <source>
        <dbReference type="EMBL" id="MFC4107489.1"/>
    </source>
</evidence>
<evidence type="ECO:0000313" key="4">
    <source>
        <dbReference type="Proteomes" id="UP001595868"/>
    </source>
</evidence>
<dbReference type="Proteomes" id="UP001595868">
    <property type="component" value="Unassembled WGS sequence"/>
</dbReference>
<proteinExistence type="predicted"/>